<reference evidence="2 3" key="1">
    <citation type="journal article" date="2008" name="Proc. Natl. Acad. Sci. U.S.A.">
        <title>Whole-genome comparison of disease and carriage strains provides insights into virulence evolution in Neisseria meningitidis.</title>
        <authorList>
            <person name="Schoen C."/>
            <person name="Blom J."/>
            <person name="Claus H."/>
            <person name="Schramm-Glueck A."/>
            <person name="Brandt P."/>
            <person name="Mueller T."/>
            <person name="Goesmann A."/>
            <person name="Joseph B."/>
            <person name="Konietzny S."/>
            <person name="Kurzai O."/>
            <person name="Schmitt C."/>
            <person name="Friedrich T."/>
            <person name="Linke B."/>
            <person name="Vogel U."/>
            <person name="Frosch M."/>
        </authorList>
    </citation>
    <scope>NUCLEOTIDE SEQUENCE [LARGE SCALE GENOMIC DNA]</scope>
    <source>
        <strain evidence="3">alpha14</strain>
    </source>
</reference>
<dbReference type="Proteomes" id="UP000002054">
    <property type="component" value="Chromosome"/>
</dbReference>
<proteinExistence type="predicted"/>
<gene>
    <name evidence="2" type="ordered locus">NMO_0689</name>
</gene>
<accession>C6S666</accession>
<dbReference type="HOGENOM" id="CLU_3366040_0_0_4"/>
<feature type="compositionally biased region" description="Polar residues" evidence="1">
    <location>
        <begin position="1"/>
        <end position="12"/>
    </location>
</feature>
<protein>
    <submittedName>
        <fullName evidence="2">Uncharacterized protein</fullName>
    </submittedName>
</protein>
<evidence type="ECO:0000313" key="2">
    <source>
        <dbReference type="EMBL" id="CBA05003.1"/>
    </source>
</evidence>
<name>C6S666_NEIML</name>
<dbReference type="EMBL" id="AM889136">
    <property type="protein sequence ID" value="CBA05003.1"/>
    <property type="molecule type" value="Genomic_DNA"/>
</dbReference>
<dbReference type="AlphaFoldDB" id="C6S666"/>
<sequence length="35" mass="3736">MQTASGGNQNPFSPERVSARRNAAPKDGVPPIKEQ</sequence>
<evidence type="ECO:0000256" key="1">
    <source>
        <dbReference type="SAM" id="MobiDB-lite"/>
    </source>
</evidence>
<feature type="region of interest" description="Disordered" evidence="1">
    <location>
        <begin position="1"/>
        <end position="35"/>
    </location>
</feature>
<evidence type="ECO:0000313" key="3">
    <source>
        <dbReference type="Proteomes" id="UP000002054"/>
    </source>
</evidence>
<dbReference type="KEGG" id="nmi:NMO_0689"/>
<organism evidence="2 3">
    <name type="scientific">Neisseria meningitidis (strain alpha14)</name>
    <dbReference type="NCBI Taxonomy" id="662598"/>
    <lineage>
        <taxon>Bacteria</taxon>
        <taxon>Pseudomonadati</taxon>
        <taxon>Pseudomonadota</taxon>
        <taxon>Betaproteobacteria</taxon>
        <taxon>Neisseriales</taxon>
        <taxon>Neisseriaceae</taxon>
        <taxon>Neisseria</taxon>
    </lineage>
</organism>